<dbReference type="EMBL" id="JADCUA010000044">
    <property type="protein sequence ID" value="KAH9829032.1"/>
    <property type="molecule type" value="Genomic_DNA"/>
</dbReference>
<dbReference type="Proteomes" id="UP000814176">
    <property type="component" value="Unassembled WGS sequence"/>
</dbReference>
<sequence>MYQWPDPLDLPTAVDENLHSCMTHAKPFPHPTPTTKTAYTDASFEQRVISYNVLMGNVCKKQRDAIKADPTGFLAVVPYGAGNCYFEDNPRAHLDIQDFVRSLRFLRPTTEEISKSVRETNKDIRDCFGKPWTLFLHGGSQCLRKFLLYQQTFAISERIAFSVVPLDPNIFSWAICNLVGDGITPTLKDTILAGVKRWLWKDDAFRAHIDKVLAREGVPGSVNEQVLYVTNSYTLVLIHKKDERGNPAAIAQLRGKPITSNMANHLTYLQLVCDGNYWIALNHLKTRGQGVECQLCKADTHPTWDCPLHQTPGWYGPKYDGAERHEDQAKRARDDDGFTTVTAQGSSSRGRGCGGQRATRGHGY</sequence>
<name>A0ABQ8JXS7_9APHY</name>
<evidence type="ECO:0000256" key="1">
    <source>
        <dbReference type="SAM" id="MobiDB-lite"/>
    </source>
</evidence>
<protein>
    <submittedName>
        <fullName evidence="2">Uncharacterized protein</fullName>
    </submittedName>
</protein>
<feature type="region of interest" description="Disordered" evidence="1">
    <location>
        <begin position="317"/>
        <end position="364"/>
    </location>
</feature>
<dbReference type="RefSeq" id="XP_047772564.1">
    <property type="nucleotide sequence ID" value="XM_047921249.1"/>
</dbReference>
<comment type="caution">
    <text evidence="2">The sequence shown here is derived from an EMBL/GenBank/DDBJ whole genome shotgun (WGS) entry which is preliminary data.</text>
</comment>
<dbReference type="GeneID" id="72001981"/>
<organism evidence="2 3">
    <name type="scientific">Rhodofomes roseus</name>
    <dbReference type="NCBI Taxonomy" id="34475"/>
    <lineage>
        <taxon>Eukaryota</taxon>
        <taxon>Fungi</taxon>
        <taxon>Dikarya</taxon>
        <taxon>Basidiomycota</taxon>
        <taxon>Agaricomycotina</taxon>
        <taxon>Agaricomycetes</taxon>
        <taxon>Polyporales</taxon>
        <taxon>Rhodofomes</taxon>
    </lineage>
</organism>
<accession>A0ABQ8JXS7</accession>
<evidence type="ECO:0000313" key="2">
    <source>
        <dbReference type="EMBL" id="KAH9829032.1"/>
    </source>
</evidence>
<gene>
    <name evidence="2" type="ORF">C8Q71DRAFT_718759</name>
</gene>
<proteinExistence type="predicted"/>
<keyword evidence="3" id="KW-1185">Reference proteome</keyword>
<feature type="compositionally biased region" description="Basic and acidic residues" evidence="1">
    <location>
        <begin position="320"/>
        <end position="336"/>
    </location>
</feature>
<evidence type="ECO:0000313" key="3">
    <source>
        <dbReference type="Proteomes" id="UP000814176"/>
    </source>
</evidence>
<reference evidence="2 3" key="1">
    <citation type="journal article" date="2021" name="Environ. Microbiol.">
        <title>Gene family expansions and transcriptome signatures uncover fungal adaptations to wood decay.</title>
        <authorList>
            <person name="Hage H."/>
            <person name="Miyauchi S."/>
            <person name="Viragh M."/>
            <person name="Drula E."/>
            <person name="Min B."/>
            <person name="Chaduli D."/>
            <person name="Navarro D."/>
            <person name="Favel A."/>
            <person name="Norest M."/>
            <person name="Lesage-Meessen L."/>
            <person name="Balint B."/>
            <person name="Merenyi Z."/>
            <person name="de Eugenio L."/>
            <person name="Morin E."/>
            <person name="Martinez A.T."/>
            <person name="Baldrian P."/>
            <person name="Stursova M."/>
            <person name="Martinez M.J."/>
            <person name="Novotny C."/>
            <person name="Magnuson J.K."/>
            <person name="Spatafora J.W."/>
            <person name="Maurice S."/>
            <person name="Pangilinan J."/>
            <person name="Andreopoulos W."/>
            <person name="LaButti K."/>
            <person name="Hundley H."/>
            <person name="Na H."/>
            <person name="Kuo A."/>
            <person name="Barry K."/>
            <person name="Lipzen A."/>
            <person name="Henrissat B."/>
            <person name="Riley R."/>
            <person name="Ahrendt S."/>
            <person name="Nagy L.G."/>
            <person name="Grigoriev I.V."/>
            <person name="Martin F."/>
            <person name="Rosso M.N."/>
        </authorList>
    </citation>
    <scope>NUCLEOTIDE SEQUENCE [LARGE SCALE GENOMIC DNA]</scope>
    <source>
        <strain evidence="2 3">CIRM-BRFM 1785</strain>
    </source>
</reference>